<dbReference type="InterPro" id="IPR009072">
    <property type="entry name" value="Histone-fold"/>
</dbReference>
<evidence type="ECO:0000256" key="4">
    <source>
        <dbReference type="ARBA" id="ARBA00023242"/>
    </source>
</evidence>
<dbReference type="Proteomes" id="UP000722485">
    <property type="component" value="Unassembled WGS sequence"/>
</dbReference>
<dbReference type="PANTHER" id="PTHR22980">
    <property type="entry name" value="CORTISTATIN"/>
    <property type="match status" value="1"/>
</dbReference>
<sequence>MNNTTPTAKTPSRTPNRRLVHTPLDRSAPRELRNSIRRGTPGSASQRNAPTPHAKAARRALNQRRTAMFTPGKNRRRSLMQQRETPLGILRTLGKVLAPVSQPIASSSSSPNEKSHIAPIDEDDDDELDYDSDSDDEPINPPELTLPIDIPDDDSDDDLHPPRLSGLEDENFTVQSVELPRRFTNDQSRLSRGSFGSARVSDAFNEFSDDIGQQSDFFPGLLENLQVQPAEDDSTLERFDADQTRGLTVGLDHDFNFEIPAGVEEQTTFLMSEPGEDLPQTSPIIERSVTEATGAEAQQGLVGDVGLGYSDSDNGGPGFDTGGFDFDAGGIDDHSSIIEDEPTRVEPEPFRAAPDTARAKASLKARRKKKRISRHGIEYPALPTSFVKRVAQTALQSSGLSNPRVSADTLEALTQASEWFFEQLGDDLGAYADHAKRKTIEESDVVTLMKRQRQIGSRSTMFSLAQRHLPRELLQELRMPVPQPTKQRRAKRAREDDEEEVTEVT</sequence>
<name>A0A9P5L518_9HYPO</name>
<evidence type="ECO:0000256" key="3">
    <source>
        <dbReference type="ARBA" id="ARBA00022454"/>
    </source>
</evidence>
<evidence type="ECO:0000256" key="1">
    <source>
        <dbReference type="ARBA" id="ARBA00004123"/>
    </source>
</evidence>
<feature type="region of interest" description="Disordered" evidence="5">
    <location>
        <begin position="101"/>
        <end position="166"/>
    </location>
</feature>
<feature type="region of interest" description="Disordered" evidence="5">
    <location>
        <begin position="473"/>
        <end position="505"/>
    </location>
</feature>
<protein>
    <recommendedName>
        <fullName evidence="6">CENP-T/Histone H4 histone fold domain-containing protein</fullName>
    </recommendedName>
</protein>
<dbReference type="EMBL" id="JAANBB010000651">
    <property type="protein sequence ID" value="KAF7537012.1"/>
    <property type="molecule type" value="Genomic_DNA"/>
</dbReference>
<dbReference type="AlphaFoldDB" id="A0A9P5L518"/>
<feature type="compositionally biased region" description="Basic and acidic residues" evidence="5">
    <location>
        <begin position="23"/>
        <end position="34"/>
    </location>
</feature>
<gene>
    <name evidence="7" type="ORF">G7Z17_g12937</name>
</gene>
<evidence type="ECO:0000313" key="8">
    <source>
        <dbReference type="Proteomes" id="UP000722485"/>
    </source>
</evidence>
<dbReference type="GO" id="GO:0046982">
    <property type="term" value="F:protein heterodimerization activity"/>
    <property type="evidence" value="ECO:0007669"/>
    <property type="project" value="InterPro"/>
</dbReference>
<comment type="subcellular location">
    <subcellularLocation>
        <location evidence="2">Chromosome</location>
    </subcellularLocation>
    <subcellularLocation>
        <location evidence="1">Nucleus</location>
    </subcellularLocation>
</comment>
<evidence type="ECO:0000256" key="5">
    <source>
        <dbReference type="SAM" id="MobiDB-lite"/>
    </source>
</evidence>
<evidence type="ECO:0000313" key="7">
    <source>
        <dbReference type="EMBL" id="KAF7537012.1"/>
    </source>
</evidence>
<organism evidence="7 8">
    <name type="scientific">Cylindrodendrum hubeiense</name>
    <dbReference type="NCBI Taxonomy" id="595255"/>
    <lineage>
        <taxon>Eukaryota</taxon>
        <taxon>Fungi</taxon>
        <taxon>Dikarya</taxon>
        <taxon>Ascomycota</taxon>
        <taxon>Pezizomycotina</taxon>
        <taxon>Sordariomycetes</taxon>
        <taxon>Hypocreomycetidae</taxon>
        <taxon>Hypocreales</taxon>
        <taxon>Nectriaceae</taxon>
        <taxon>Cylindrodendrum</taxon>
    </lineage>
</organism>
<dbReference type="GO" id="GO:0071821">
    <property type="term" value="C:FANCM-MHF complex"/>
    <property type="evidence" value="ECO:0007669"/>
    <property type="project" value="TreeGrafter"/>
</dbReference>
<dbReference type="Gene3D" id="1.10.20.10">
    <property type="entry name" value="Histone, subunit A"/>
    <property type="match status" value="1"/>
</dbReference>
<dbReference type="OrthoDB" id="10071681at2759"/>
<keyword evidence="3" id="KW-0158">Chromosome</keyword>
<feature type="compositionally biased region" description="Acidic residues" evidence="5">
    <location>
        <begin position="496"/>
        <end position="505"/>
    </location>
</feature>
<dbReference type="GO" id="GO:0003682">
    <property type="term" value="F:chromatin binding"/>
    <property type="evidence" value="ECO:0007669"/>
    <property type="project" value="TreeGrafter"/>
</dbReference>
<keyword evidence="8" id="KW-1185">Reference proteome</keyword>
<feature type="domain" description="CENP-T/Histone H4 histone fold" evidence="6">
    <location>
        <begin position="375"/>
        <end position="481"/>
    </location>
</feature>
<keyword evidence="4" id="KW-0539">Nucleus</keyword>
<dbReference type="PANTHER" id="PTHR22980:SF5">
    <property type="entry name" value="CENP-T_HISTONE H4 HISTONE FOLD DOMAIN-CONTAINING PROTEIN"/>
    <property type="match status" value="1"/>
</dbReference>
<dbReference type="Pfam" id="PF15511">
    <property type="entry name" value="CENP-T_C"/>
    <property type="match status" value="1"/>
</dbReference>
<dbReference type="SUPFAM" id="SSF47113">
    <property type="entry name" value="Histone-fold"/>
    <property type="match status" value="1"/>
</dbReference>
<dbReference type="GO" id="GO:0000712">
    <property type="term" value="P:resolution of meiotic recombination intermediates"/>
    <property type="evidence" value="ECO:0007669"/>
    <property type="project" value="TreeGrafter"/>
</dbReference>
<feature type="compositionally biased region" description="Acidic residues" evidence="5">
    <location>
        <begin position="120"/>
        <end position="138"/>
    </location>
</feature>
<feature type="compositionally biased region" description="Polar residues" evidence="5">
    <location>
        <begin position="1"/>
        <end position="14"/>
    </location>
</feature>
<dbReference type="InterPro" id="IPR035425">
    <property type="entry name" value="CENP-T/H4_C"/>
</dbReference>
<dbReference type="CDD" id="cd22920">
    <property type="entry name" value="HFD_CENP-T"/>
    <property type="match status" value="1"/>
</dbReference>
<reference evidence="7" key="1">
    <citation type="submission" date="2020-03" db="EMBL/GenBank/DDBJ databases">
        <title>Draft Genome Sequence of Cylindrodendrum hubeiense.</title>
        <authorList>
            <person name="Buettner E."/>
            <person name="Kellner H."/>
        </authorList>
    </citation>
    <scope>NUCLEOTIDE SEQUENCE</scope>
    <source>
        <strain evidence="7">IHI 201604</strain>
    </source>
</reference>
<feature type="region of interest" description="Disordered" evidence="5">
    <location>
        <begin position="1"/>
        <end position="85"/>
    </location>
</feature>
<accession>A0A9P5L518</accession>
<evidence type="ECO:0000256" key="2">
    <source>
        <dbReference type="ARBA" id="ARBA00004286"/>
    </source>
</evidence>
<dbReference type="GO" id="GO:0031297">
    <property type="term" value="P:replication fork processing"/>
    <property type="evidence" value="ECO:0007669"/>
    <property type="project" value="TreeGrafter"/>
</dbReference>
<dbReference type="GO" id="GO:0005694">
    <property type="term" value="C:chromosome"/>
    <property type="evidence" value="ECO:0007669"/>
    <property type="project" value="UniProtKB-SubCell"/>
</dbReference>
<proteinExistence type="predicted"/>
<evidence type="ECO:0000259" key="6">
    <source>
        <dbReference type="Pfam" id="PF15511"/>
    </source>
</evidence>
<comment type="caution">
    <text evidence="7">The sequence shown here is derived from an EMBL/GenBank/DDBJ whole genome shotgun (WGS) entry which is preliminary data.</text>
</comment>